<accession>A0A7D5D630</accession>
<dbReference type="RefSeq" id="WP_158153679.1">
    <property type="nucleotide sequence ID" value="NZ_CP056030.1"/>
</dbReference>
<reference evidence="2 3" key="1">
    <citation type="submission" date="2020-06" db="EMBL/GenBank/DDBJ databases">
        <title>Pseudomonas eucalypticola sp. nov., an endophyte of Eucalyptus dunnii leaves with biocontrol ability of eucalyptus leaf blight.</title>
        <authorList>
            <person name="Liu Y."/>
            <person name="Song Z."/>
            <person name="Zeng H."/>
            <person name="Lu M."/>
            <person name="Wang X."/>
            <person name="Lian X."/>
            <person name="Zhang Q."/>
        </authorList>
    </citation>
    <scope>NUCLEOTIDE SEQUENCE [LARGE SCALE GENOMIC DNA]</scope>
    <source>
        <strain evidence="2 3">NP-1</strain>
    </source>
</reference>
<evidence type="ECO:0000313" key="2">
    <source>
        <dbReference type="EMBL" id="QKZ03676.1"/>
    </source>
</evidence>
<dbReference type="AlphaFoldDB" id="A0A7D5D630"/>
<organism evidence="2 3">
    <name type="scientific">Pseudomonas eucalypticola</name>
    <dbReference type="NCBI Taxonomy" id="2599595"/>
    <lineage>
        <taxon>Bacteria</taxon>
        <taxon>Pseudomonadati</taxon>
        <taxon>Pseudomonadota</taxon>
        <taxon>Gammaproteobacteria</taxon>
        <taxon>Pseudomonadales</taxon>
        <taxon>Pseudomonadaceae</taxon>
        <taxon>Pseudomonas</taxon>
    </lineage>
</organism>
<proteinExistence type="predicted"/>
<dbReference type="InterPro" id="IPR052189">
    <property type="entry name" value="L-asp_N-monooxygenase_NS-form"/>
</dbReference>
<dbReference type="Pfam" id="PF13454">
    <property type="entry name" value="NAD_binding_9"/>
    <property type="match status" value="1"/>
</dbReference>
<dbReference type="InterPro" id="IPR038732">
    <property type="entry name" value="HpyO/CreE_NAD-binding"/>
</dbReference>
<dbReference type="PANTHER" id="PTHR40254:SF1">
    <property type="entry name" value="BLR0577 PROTEIN"/>
    <property type="match status" value="1"/>
</dbReference>
<dbReference type="KEGG" id="pez:HWQ56_07725"/>
<evidence type="ECO:0000313" key="3">
    <source>
        <dbReference type="Proteomes" id="UP000509568"/>
    </source>
</evidence>
<feature type="domain" description="FAD-dependent urate hydroxylase HpyO/Asp monooxygenase CreE-like FAD/NAD(P)-binding" evidence="1">
    <location>
        <begin position="10"/>
        <end position="187"/>
    </location>
</feature>
<evidence type="ECO:0000259" key="1">
    <source>
        <dbReference type="Pfam" id="PF13454"/>
    </source>
</evidence>
<dbReference type="EMBL" id="CP056030">
    <property type="protein sequence ID" value="QKZ03676.1"/>
    <property type="molecule type" value="Genomic_DNA"/>
</dbReference>
<protein>
    <submittedName>
        <fullName evidence="2">FAD/NAD(P)-binding protein</fullName>
    </submittedName>
</protein>
<gene>
    <name evidence="2" type="ORF">HWQ56_07725</name>
</gene>
<dbReference type="PANTHER" id="PTHR40254">
    <property type="entry name" value="BLR0577 PROTEIN"/>
    <property type="match status" value="1"/>
</dbReference>
<dbReference type="InterPro" id="IPR036188">
    <property type="entry name" value="FAD/NAD-bd_sf"/>
</dbReference>
<keyword evidence="3" id="KW-1185">Reference proteome</keyword>
<dbReference type="SUPFAM" id="SSF51905">
    <property type="entry name" value="FAD/NAD(P)-binding domain"/>
    <property type="match status" value="1"/>
</dbReference>
<sequence>MVIAPLHIGLVGCGSRGLSILERLLSISAERPGHPVKVDIFDPHVFGSGVHWPDQPDYLLLNTVAGQLGVYPDTAALGGLPEARERSGPDFLTWCRQQDVRVDPATGAVAETGRAVEAHDFLPRRLLGAYLADAFQALLATVPRWVTVHLHQEQVVGVAAGDEGGYALTTASGASVRVEHLVLTVGHTGRVRRPEAGRVSDVYPLPGTLDAVQPGEAVVVEGLGLGAMDTLAALTAGRGGRYQRMADGSHSYQPSGREPIIYIQSRDGLPFRGRPDGLTQAARHPAIFLTSARIQALRDNTPGRRLDFDAQVLPLMLLEMRAAAVAVLHARSDAARHLEILEQLRLAALQGQPDTAAAEALLRHFEAAAGATDVQALIRHALPAGVSARNYHAWMYQTIEADLQEARAGRSASAVKAAIEVWRDLRDRLREAVDFEGLTEGSHGEFYGRWHKAINRLVAGPQKERHADLLALSDAGLLTFLAPGASPAATSVQRIAAYVPGSGISDSDNAAVRDLARLGLVRPRSAQAAIDGIDVDAACHPRSTQGTPVSDIWVLGPLVEGSCYYNHYVTSAGAASRLFMDAHKAAKAILQVGTHP</sequence>
<name>A0A7D5D630_9PSED</name>
<dbReference type="Proteomes" id="UP000509568">
    <property type="component" value="Chromosome"/>
</dbReference>